<reference evidence="1" key="1">
    <citation type="submission" date="2018-11" db="EMBL/GenBank/DDBJ databases">
        <authorList>
            <consortium name="Genoscope - CEA"/>
            <person name="William W."/>
        </authorList>
    </citation>
    <scope>NUCLEOTIDE SEQUENCE</scope>
</reference>
<name>A0A3P5YSS2_BRACM</name>
<organism evidence="1">
    <name type="scientific">Brassica campestris</name>
    <name type="common">Field mustard</name>
    <dbReference type="NCBI Taxonomy" id="3711"/>
    <lineage>
        <taxon>Eukaryota</taxon>
        <taxon>Viridiplantae</taxon>
        <taxon>Streptophyta</taxon>
        <taxon>Embryophyta</taxon>
        <taxon>Tracheophyta</taxon>
        <taxon>Spermatophyta</taxon>
        <taxon>Magnoliopsida</taxon>
        <taxon>eudicotyledons</taxon>
        <taxon>Gunneridae</taxon>
        <taxon>Pentapetalae</taxon>
        <taxon>rosids</taxon>
        <taxon>malvids</taxon>
        <taxon>Brassicales</taxon>
        <taxon>Brassicaceae</taxon>
        <taxon>Brassiceae</taxon>
        <taxon>Brassica</taxon>
    </lineage>
</organism>
<gene>
    <name evidence="1" type="ORF">BRAA09T41382Z</name>
</gene>
<dbReference type="EMBL" id="LR031568">
    <property type="protein sequence ID" value="VDC63771.1"/>
    <property type="molecule type" value="Genomic_DNA"/>
</dbReference>
<protein>
    <submittedName>
        <fullName evidence="1">Uncharacterized protein</fullName>
    </submittedName>
</protein>
<proteinExistence type="predicted"/>
<dbReference type="AlphaFoldDB" id="A0A3P5YSS2"/>
<evidence type="ECO:0000313" key="1">
    <source>
        <dbReference type="EMBL" id="VDC63771.1"/>
    </source>
</evidence>
<accession>A0A3P5YSS2</accession>
<sequence length="94" mass="10684">MVTSLSLRRSYITLKEQHLVVFLFLNLVQCPTQQRAIRIYLEYGPESKWKHGSPSWMRFMPKVASSSARFGTVAGSLIKTSQMGKLLSPLQTSH</sequence>